<dbReference type="Gene3D" id="3.40.605.10">
    <property type="entry name" value="Aldehyde Dehydrogenase, Chain A, domain 1"/>
    <property type="match status" value="1"/>
</dbReference>
<dbReference type="Proteomes" id="UP001143364">
    <property type="component" value="Unassembled WGS sequence"/>
</dbReference>
<keyword evidence="9" id="KW-1185">Reference proteome</keyword>
<proteinExistence type="inferred from homology"/>
<comment type="caution">
    <text evidence="8">The sequence shown here is derived from an EMBL/GenBank/DDBJ whole genome shotgun (WGS) entry which is preliminary data.</text>
</comment>
<dbReference type="InterPro" id="IPR015590">
    <property type="entry name" value="Aldehyde_DH_dom"/>
</dbReference>
<evidence type="ECO:0000259" key="7">
    <source>
        <dbReference type="Pfam" id="PF00171"/>
    </source>
</evidence>
<organism evidence="8 9">
    <name type="scientific">Methylopila jiangsuensis</name>
    <dbReference type="NCBI Taxonomy" id="586230"/>
    <lineage>
        <taxon>Bacteria</taxon>
        <taxon>Pseudomonadati</taxon>
        <taxon>Pseudomonadota</taxon>
        <taxon>Alphaproteobacteria</taxon>
        <taxon>Hyphomicrobiales</taxon>
        <taxon>Methylopilaceae</taxon>
        <taxon>Methylopila</taxon>
    </lineage>
</organism>
<dbReference type="AlphaFoldDB" id="A0A9W6JLG5"/>
<gene>
    <name evidence="8" type="ORF">GCM10008171_29320</name>
</gene>
<dbReference type="FunFam" id="3.40.605.10:FF:000026">
    <property type="entry name" value="Aldehyde dehydrogenase, putative"/>
    <property type="match status" value="1"/>
</dbReference>
<evidence type="ECO:0000256" key="5">
    <source>
        <dbReference type="PROSITE-ProRule" id="PRU10007"/>
    </source>
</evidence>
<dbReference type="InterPro" id="IPR016160">
    <property type="entry name" value="Ald_DH_CS_CYS"/>
</dbReference>
<dbReference type="PROSITE" id="PS00687">
    <property type="entry name" value="ALDEHYDE_DEHYDR_GLU"/>
    <property type="match status" value="1"/>
</dbReference>
<feature type="domain" description="Aldehyde dehydrogenase" evidence="7">
    <location>
        <begin position="38"/>
        <end position="496"/>
    </location>
</feature>
<evidence type="ECO:0000313" key="9">
    <source>
        <dbReference type="Proteomes" id="UP001143364"/>
    </source>
</evidence>
<dbReference type="InterPro" id="IPR016162">
    <property type="entry name" value="Ald_DH_N"/>
</dbReference>
<dbReference type="Gene3D" id="3.40.309.10">
    <property type="entry name" value="Aldehyde Dehydrogenase, Chain A, domain 2"/>
    <property type="match status" value="1"/>
</dbReference>
<dbReference type="PANTHER" id="PTHR11699">
    <property type="entry name" value="ALDEHYDE DEHYDROGENASE-RELATED"/>
    <property type="match status" value="1"/>
</dbReference>
<dbReference type="InterPro" id="IPR029510">
    <property type="entry name" value="Ald_DH_CS_GLU"/>
</dbReference>
<dbReference type="FunFam" id="3.40.309.10:FF:000012">
    <property type="entry name" value="Betaine aldehyde dehydrogenase"/>
    <property type="match status" value="1"/>
</dbReference>
<sequence length="502" mass="52888">MTSSPETADWGPRARALTDKPLEGRAFIDGAYRGAADGATFAAISPVDGRKLAEVSACKAADVDAAVASARAAFADGRWSRRAPAERKATLAAFARLVLERRDELALLETLDMGKPIADSLAVDVPATARCLQWFAEAIDKVYGEVAPTGDDVLATITREPLGVVACVVPWNFPMIMAAWKIAPALAAGNSVILKPAEQSSLTAIRLAALAQEAGIPDGVLNVVPGLGADAGQALGLHMDVDGVFFTGSTEVGKYFMQYSGRSNLKTVGLECGGKSAHIILDDCGDLDAAAASAAGAIFFNQGEMCTAGSRLLVHRAVKDKVLERILARLDDYRPGDPLQASTRMGALVDAEHTARVLGRIEAGRAEGARLVAGGGRARADSGGSYVEPTVFDRVDNAMSIAREEIFGPVLSVIEVGSADEAVAVANDSVYGLAAAVWSDNVNTVNRVAKALRAGVVYMNCYDDDDITVPFGGYKQSGIGRDKSLHAFDKYTELKTSWLRLR</sequence>
<reference evidence="8" key="1">
    <citation type="journal article" date="2014" name="Int. J. Syst. Evol. Microbiol.">
        <title>Complete genome sequence of Corynebacterium casei LMG S-19264T (=DSM 44701T), isolated from a smear-ripened cheese.</title>
        <authorList>
            <consortium name="US DOE Joint Genome Institute (JGI-PGF)"/>
            <person name="Walter F."/>
            <person name="Albersmeier A."/>
            <person name="Kalinowski J."/>
            <person name="Ruckert C."/>
        </authorList>
    </citation>
    <scope>NUCLEOTIDE SEQUENCE</scope>
    <source>
        <strain evidence="8">VKM B-2555</strain>
    </source>
</reference>
<name>A0A9W6JLG5_9HYPH</name>
<comment type="similarity">
    <text evidence="1 6">Belongs to the aldehyde dehydrogenase family.</text>
</comment>
<evidence type="ECO:0000313" key="8">
    <source>
        <dbReference type="EMBL" id="GLK77678.1"/>
    </source>
</evidence>
<dbReference type="CDD" id="cd07112">
    <property type="entry name" value="ALDH_GABALDH-PuuC"/>
    <property type="match status" value="1"/>
</dbReference>
<evidence type="ECO:0000256" key="4">
    <source>
        <dbReference type="ARBA" id="ARBA00023097"/>
    </source>
</evidence>
<dbReference type="EMBL" id="BSFK01000016">
    <property type="protein sequence ID" value="GLK77678.1"/>
    <property type="molecule type" value="Genomic_DNA"/>
</dbReference>
<keyword evidence="4" id="KW-0558">Oxidation</keyword>
<reference evidence="8" key="2">
    <citation type="submission" date="2023-01" db="EMBL/GenBank/DDBJ databases">
        <authorList>
            <person name="Sun Q."/>
            <person name="Evtushenko L."/>
        </authorList>
    </citation>
    <scope>NUCLEOTIDE SEQUENCE</scope>
    <source>
        <strain evidence="8">VKM B-2555</strain>
    </source>
</reference>
<evidence type="ECO:0000256" key="1">
    <source>
        <dbReference type="ARBA" id="ARBA00009986"/>
    </source>
</evidence>
<accession>A0A9W6JLG5</accession>
<dbReference type="SUPFAM" id="SSF53720">
    <property type="entry name" value="ALDH-like"/>
    <property type="match status" value="1"/>
</dbReference>
<dbReference type="InterPro" id="IPR016163">
    <property type="entry name" value="Ald_DH_C"/>
</dbReference>
<evidence type="ECO:0000256" key="6">
    <source>
        <dbReference type="RuleBase" id="RU003345"/>
    </source>
</evidence>
<feature type="active site" evidence="5">
    <location>
        <position position="271"/>
    </location>
</feature>
<evidence type="ECO:0000256" key="2">
    <source>
        <dbReference type="ARBA" id="ARBA00022958"/>
    </source>
</evidence>
<dbReference type="PROSITE" id="PS00070">
    <property type="entry name" value="ALDEHYDE_DEHYDR_CYS"/>
    <property type="match status" value="1"/>
</dbReference>
<dbReference type="InterPro" id="IPR016161">
    <property type="entry name" value="Ald_DH/histidinol_DH"/>
</dbReference>
<dbReference type="FunFam" id="3.40.605.10:FF:000001">
    <property type="entry name" value="Aldehyde dehydrogenase 1"/>
    <property type="match status" value="1"/>
</dbReference>
<protein>
    <submittedName>
        <fullName evidence="8">Aldehyde dehydrogenase</fullName>
    </submittedName>
</protein>
<evidence type="ECO:0000256" key="3">
    <source>
        <dbReference type="ARBA" id="ARBA00023002"/>
    </source>
</evidence>
<keyword evidence="3 6" id="KW-0560">Oxidoreductase</keyword>
<dbReference type="GO" id="GO:0004030">
    <property type="term" value="F:aldehyde dehydrogenase [NAD(P)+] activity"/>
    <property type="evidence" value="ECO:0007669"/>
    <property type="project" value="UniProtKB-ARBA"/>
</dbReference>
<keyword evidence="2" id="KW-0630">Potassium</keyword>
<dbReference type="RefSeq" id="WP_428981361.1">
    <property type="nucleotide sequence ID" value="NZ_BSFK01000016.1"/>
</dbReference>
<dbReference type="Pfam" id="PF00171">
    <property type="entry name" value="Aldedh"/>
    <property type="match status" value="1"/>
</dbReference>